<gene>
    <name evidence="5" type="ORF">COR50_19965</name>
</gene>
<dbReference type="Gene3D" id="3.40.50.2300">
    <property type="match status" value="2"/>
</dbReference>
<keyword evidence="1" id="KW-0805">Transcription regulation</keyword>
<dbReference type="PANTHER" id="PTHR30146">
    <property type="entry name" value="LACI-RELATED TRANSCRIPTIONAL REPRESSOR"/>
    <property type="match status" value="1"/>
</dbReference>
<evidence type="ECO:0000256" key="2">
    <source>
        <dbReference type="ARBA" id="ARBA00023125"/>
    </source>
</evidence>
<name>A0A291QZ55_9BACT</name>
<dbReference type="SUPFAM" id="SSF53822">
    <property type="entry name" value="Periplasmic binding protein-like I"/>
    <property type="match status" value="1"/>
</dbReference>
<keyword evidence="3" id="KW-0804">Transcription</keyword>
<dbReference type="InterPro" id="IPR010982">
    <property type="entry name" value="Lambda_DNA-bd_dom_sf"/>
</dbReference>
<dbReference type="CDD" id="cd06307">
    <property type="entry name" value="PBP1_sugar_binding"/>
    <property type="match status" value="1"/>
</dbReference>
<dbReference type="InterPro" id="IPR000843">
    <property type="entry name" value="HTH_LacI"/>
</dbReference>
<keyword evidence="2" id="KW-0238">DNA-binding</keyword>
<dbReference type="GO" id="GO:0003700">
    <property type="term" value="F:DNA-binding transcription factor activity"/>
    <property type="evidence" value="ECO:0007669"/>
    <property type="project" value="TreeGrafter"/>
</dbReference>
<evidence type="ECO:0000313" key="6">
    <source>
        <dbReference type="Proteomes" id="UP000220133"/>
    </source>
</evidence>
<dbReference type="InterPro" id="IPR028082">
    <property type="entry name" value="Peripla_BP_I"/>
</dbReference>
<dbReference type="GO" id="GO:0000976">
    <property type="term" value="F:transcription cis-regulatory region binding"/>
    <property type="evidence" value="ECO:0007669"/>
    <property type="project" value="TreeGrafter"/>
</dbReference>
<dbReference type="SUPFAM" id="SSF47413">
    <property type="entry name" value="lambda repressor-like DNA-binding domains"/>
    <property type="match status" value="1"/>
</dbReference>
<dbReference type="PROSITE" id="PS50932">
    <property type="entry name" value="HTH_LACI_2"/>
    <property type="match status" value="1"/>
</dbReference>
<dbReference type="PROSITE" id="PS00356">
    <property type="entry name" value="HTH_LACI_1"/>
    <property type="match status" value="1"/>
</dbReference>
<sequence length="354" mass="40738">MKNEGAPSQVGVKEIAKRANVSIGTVDRVLNNRTGVAVKTREKILKIIKDLDYQPNMMARRLASKRTWKLAVLIPAASGETGYWDAPLNGIRQAAAEVRDFGVIVNEFLFDQNDKSTFSARVNQIMKQEFHGILCAPMFEEETNKLVKKCGTKNIPFVFINSDMDHMQRLSYIGPDLYQSGYLGAHLVHYILREKQQVLIVNISKEMDLHHHLLKKEEGFRAYFDNNGVNAKILKTDIRQTDYRSVKNKLNRVLKEHEVQVIFVTNSRVSTVGKFLEETGKPDIKLLGYDFLPENIEYLKKSFIDFLICQKPQEQGHKGIMALYNYLVLGKQVDMVQHMPIDIITKENYRNYRN</sequence>
<dbReference type="Gene3D" id="1.10.260.40">
    <property type="entry name" value="lambda repressor-like DNA-binding domains"/>
    <property type="match status" value="1"/>
</dbReference>
<evidence type="ECO:0000256" key="3">
    <source>
        <dbReference type="ARBA" id="ARBA00023163"/>
    </source>
</evidence>
<proteinExistence type="predicted"/>
<dbReference type="Pfam" id="PF13407">
    <property type="entry name" value="Peripla_BP_4"/>
    <property type="match status" value="1"/>
</dbReference>
<dbReference type="AlphaFoldDB" id="A0A291QZ55"/>
<evidence type="ECO:0000256" key="1">
    <source>
        <dbReference type="ARBA" id="ARBA00023015"/>
    </source>
</evidence>
<dbReference type="SMART" id="SM00354">
    <property type="entry name" value="HTH_LACI"/>
    <property type="match status" value="1"/>
</dbReference>
<dbReference type="Proteomes" id="UP000220133">
    <property type="component" value="Chromosome"/>
</dbReference>
<dbReference type="KEGG" id="cbae:COR50_19965"/>
<reference evidence="5 6" key="1">
    <citation type="submission" date="2017-10" db="EMBL/GenBank/DDBJ databases">
        <title>Paenichitinophaga pekingensis gen. nov., sp. nov., isolated from activated sludge.</title>
        <authorList>
            <person name="Jin D."/>
            <person name="Kong X."/>
            <person name="Deng Y."/>
            <person name="Bai Z."/>
        </authorList>
    </citation>
    <scope>NUCLEOTIDE SEQUENCE [LARGE SCALE GENOMIC DNA]</scope>
    <source>
        <strain evidence="5 6">13</strain>
    </source>
</reference>
<feature type="domain" description="HTH lacI-type" evidence="4">
    <location>
        <begin position="10"/>
        <end position="64"/>
    </location>
</feature>
<dbReference type="InterPro" id="IPR025997">
    <property type="entry name" value="SBP_2_dom"/>
</dbReference>
<dbReference type="CDD" id="cd01392">
    <property type="entry name" value="HTH_LacI"/>
    <property type="match status" value="1"/>
</dbReference>
<dbReference type="Pfam" id="PF00356">
    <property type="entry name" value="LacI"/>
    <property type="match status" value="1"/>
</dbReference>
<organism evidence="5 6">
    <name type="scientific">Chitinophaga caeni</name>
    <dbReference type="NCBI Taxonomy" id="2029983"/>
    <lineage>
        <taxon>Bacteria</taxon>
        <taxon>Pseudomonadati</taxon>
        <taxon>Bacteroidota</taxon>
        <taxon>Chitinophagia</taxon>
        <taxon>Chitinophagales</taxon>
        <taxon>Chitinophagaceae</taxon>
        <taxon>Chitinophaga</taxon>
    </lineage>
</organism>
<keyword evidence="6" id="KW-1185">Reference proteome</keyword>
<dbReference type="EMBL" id="CP023777">
    <property type="protein sequence ID" value="ATL49266.1"/>
    <property type="molecule type" value="Genomic_DNA"/>
</dbReference>
<accession>A0A291QZ55</accession>
<evidence type="ECO:0000259" key="4">
    <source>
        <dbReference type="PROSITE" id="PS50932"/>
    </source>
</evidence>
<protein>
    <submittedName>
        <fullName evidence="5">Transcriptional regulator</fullName>
    </submittedName>
</protein>
<dbReference type="PANTHER" id="PTHR30146:SF144">
    <property type="entry name" value="LACI-FAMILY TRANSCRIPTION REGULATOR"/>
    <property type="match status" value="1"/>
</dbReference>
<dbReference type="OrthoDB" id="628703at2"/>
<dbReference type="RefSeq" id="WP_098195634.1">
    <property type="nucleotide sequence ID" value="NZ_CP023777.1"/>
</dbReference>
<evidence type="ECO:0000313" key="5">
    <source>
        <dbReference type="EMBL" id="ATL49266.1"/>
    </source>
</evidence>